<dbReference type="KEGG" id="aprc:113852144"/>
<dbReference type="InterPro" id="IPR043502">
    <property type="entry name" value="DNA/RNA_pol_sf"/>
</dbReference>
<dbReference type="InterPro" id="IPR013103">
    <property type="entry name" value="RVT_2"/>
</dbReference>
<evidence type="ECO:0000313" key="3">
    <source>
        <dbReference type="RefSeq" id="XP_027338193.1"/>
    </source>
</evidence>
<dbReference type="Pfam" id="PF07727">
    <property type="entry name" value="RVT_2"/>
    <property type="match status" value="1"/>
</dbReference>
<protein>
    <submittedName>
        <fullName evidence="3">Uncharacterized protein LOC113852144</fullName>
    </submittedName>
</protein>
<dbReference type="GeneID" id="113852144"/>
<accession>A0A8B8K520</accession>
<keyword evidence="2" id="KW-1185">Reference proteome</keyword>
<dbReference type="PANTHER" id="PTHR11439:SF500">
    <property type="entry name" value="RNA-DIRECTED DNA POLYMERASE"/>
    <property type="match status" value="1"/>
</dbReference>
<dbReference type="RefSeq" id="XP_027338193.1">
    <property type="nucleotide sequence ID" value="XM_027482392.1"/>
</dbReference>
<reference evidence="3" key="2">
    <citation type="submission" date="2025-08" db="UniProtKB">
        <authorList>
            <consortium name="RefSeq"/>
        </authorList>
    </citation>
    <scope>IDENTIFICATION</scope>
    <source>
        <tissue evidence="3">Young leaves</tissue>
    </source>
</reference>
<dbReference type="SUPFAM" id="SSF56672">
    <property type="entry name" value="DNA/RNA polymerases"/>
    <property type="match status" value="1"/>
</dbReference>
<evidence type="ECO:0000259" key="1">
    <source>
        <dbReference type="Pfam" id="PF07727"/>
    </source>
</evidence>
<dbReference type="CDD" id="cd09272">
    <property type="entry name" value="RNase_HI_RT_Ty1"/>
    <property type="match status" value="1"/>
</dbReference>
<dbReference type="AlphaFoldDB" id="A0A8B8K520"/>
<name>A0A8B8K520_ABRPR</name>
<dbReference type="Proteomes" id="UP000694853">
    <property type="component" value="Unplaced"/>
</dbReference>
<dbReference type="OrthoDB" id="1931024at2759"/>
<gene>
    <name evidence="3" type="primary">LOC113852144</name>
</gene>
<feature type="domain" description="Reverse transcriptase Ty1/copia-type" evidence="1">
    <location>
        <begin position="1"/>
        <end position="145"/>
    </location>
</feature>
<reference evidence="2" key="1">
    <citation type="journal article" date="2019" name="Toxins">
        <title>Detection of Abrin-Like and Prepropulchellin-Like Toxin Genes and Transcripts Using Whole Genome Sequencing and Full-Length Transcript Sequencing of Abrus precatorius.</title>
        <authorList>
            <person name="Hovde B.T."/>
            <person name="Daligault H.E."/>
            <person name="Hanschen E.R."/>
            <person name="Kunde Y.A."/>
            <person name="Johnson M.B."/>
            <person name="Starkenburg S.R."/>
            <person name="Johnson S.L."/>
        </authorList>
    </citation>
    <scope>NUCLEOTIDE SEQUENCE [LARGE SCALE GENOMIC DNA]</scope>
</reference>
<sequence length="335" mass="38447">MKQPAGFTSNDQNLVYRLEKAIYGLKQAPPTWFAKLMSTFIQLSFHSARCDPSLFIHTTSKTLTYILVYVDEILITGNSSTFIQHFIHRLHLFYPLKDLGVLHCFLGLEVKPLTDNKLMLCQTKYITDLLDRLHMSNAKPIKTPLPSRCKFQDDDTNLFKDATLYRSVVEALQYVSITRPDVAFSINKLCQYMHRPLESHWKFVKRVIIYLKGTITHGLVYSPSENLHLTRHCDSNWASDSTDMRSTSGHCVFLGNNIIFWVAKKQNVVSQTSIEAKFRSIASLVVEICLLKSLLTKLKIKVTRPPLIWCDNLSAIILTANPVLHSKFKHFELDL</sequence>
<evidence type="ECO:0000313" key="2">
    <source>
        <dbReference type="Proteomes" id="UP000694853"/>
    </source>
</evidence>
<dbReference type="PANTHER" id="PTHR11439">
    <property type="entry name" value="GAG-POL-RELATED RETROTRANSPOSON"/>
    <property type="match status" value="1"/>
</dbReference>
<organism evidence="2 3">
    <name type="scientific">Abrus precatorius</name>
    <name type="common">Indian licorice</name>
    <name type="synonym">Glycine abrus</name>
    <dbReference type="NCBI Taxonomy" id="3816"/>
    <lineage>
        <taxon>Eukaryota</taxon>
        <taxon>Viridiplantae</taxon>
        <taxon>Streptophyta</taxon>
        <taxon>Embryophyta</taxon>
        <taxon>Tracheophyta</taxon>
        <taxon>Spermatophyta</taxon>
        <taxon>Magnoliopsida</taxon>
        <taxon>eudicotyledons</taxon>
        <taxon>Gunneridae</taxon>
        <taxon>Pentapetalae</taxon>
        <taxon>rosids</taxon>
        <taxon>fabids</taxon>
        <taxon>Fabales</taxon>
        <taxon>Fabaceae</taxon>
        <taxon>Papilionoideae</taxon>
        <taxon>50 kb inversion clade</taxon>
        <taxon>NPAAA clade</taxon>
        <taxon>indigoferoid/millettioid clade</taxon>
        <taxon>Abreae</taxon>
        <taxon>Abrus</taxon>
    </lineage>
</organism>
<proteinExistence type="predicted"/>